<protein>
    <submittedName>
        <fullName evidence="1">Uncharacterized protein</fullName>
    </submittedName>
</protein>
<dbReference type="EMBL" id="KL367519">
    <property type="protein sequence ID" value="KFD66998.1"/>
    <property type="molecule type" value="Genomic_DNA"/>
</dbReference>
<gene>
    <name evidence="1" type="ORF">M514_20864</name>
</gene>
<evidence type="ECO:0000313" key="1">
    <source>
        <dbReference type="EMBL" id="KFD66998.1"/>
    </source>
</evidence>
<feature type="non-terminal residue" evidence="1">
    <location>
        <position position="186"/>
    </location>
</feature>
<name>A0A085NC02_9BILA</name>
<organism evidence="1">
    <name type="scientific">Trichuris suis</name>
    <name type="common">pig whipworm</name>
    <dbReference type="NCBI Taxonomy" id="68888"/>
    <lineage>
        <taxon>Eukaryota</taxon>
        <taxon>Metazoa</taxon>
        <taxon>Ecdysozoa</taxon>
        <taxon>Nematoda</taxon>
        <taxon>Enoplea</taxon>
        <taxon>Dorylaimia</taxon>
        <taxon>Trichinellida</taxon>
        <taxon>Trichuridae</taxon>
        <taxon>Trichuris</taxon>
    </lineage>
</organism>
<proteinExistence type="predicted"/>
<reference evidence="1" key="1">
    <citation type="journal article" date="2014" name="Nat. Genet.">
        <title>Genome and transcriptome of the porcine whipworm Trichuris suis.</title>
        <authorList>
            <person name="Jex A.R."/>
            <person name="Nejsum P."/>
            <person name="Schwarz E.M."/>
            <person name="Hu L."/>
            <person name="Young N.D."/>
            <person name="Hall R.S."/>
            <person name="Korhonen P.K."/>
            <person name="Liao S."/>
            <person name="Thamsborg S."/>
            <person name="Xia J."/>
            <person name="Xu P."/>
            <person name="Wang S."/>
            <person name="Scheerlinck J.P."/>
            <person name="Hofmann A."/>
            <person name="Sternberg P.W."/>
            <person name="Wang J."/>
            <person name="Gasser R.B."/>
        </authorList>
    </citation>
    <scope>NUCLEOTIDE SEQUENCE [LARGE SCALE GENOMIC DNA]</scope>
    <source>
        <strain evidence="1">DCEP-RM93F</strain>
    </source>
</reference>
<dbReference type="Proteomes" id="UP000030758">
    <property type="component" value="Unassembled WGS sequence"/>
</dbReference>
<dbReference type="AlphaFoldDB" id="A0A085NC02"/>
<sequence>MDGAILLALDDHIRYERISVGRAQKRTLDRKFASLSYWTTRTRDTLVDTGRHHRQNAQNTQIPERTVVNLSSTPLQENELAVLKKDLCFVPTPYNPPILDLIASAEHGLQSVDEQRAEDIRQAISTLLLRHRYGKSNLLRSEYHTLKQLKSRMDIVITKADKGNVVVVMDMPFYLDRMSTLLSNPV</sequence>
<accession>A0A085NC02</accession>